<evidence type="ECO:0000256" key="1">
    <source>
        <dbReference type="SAM" id="Phobius"/>
    </source>
</evidence>
<gene>
    <name evidence="2" type="ORF">GBAR_LOCUS13165</name>
</gene>
<evidence type="ECO:0000313" key="2">
    <source>
        <dbReference type="EMBL" id="CAI8022409.1"/>
    </source>
</evidence>
<evidence type="ECO:0000313" key="3">
    <source>
        <dbReference type="Proteomes" id="UP001174909"/>
    </source>
</evidence>
<keyword evidence="3" id="KW-1185">Reference proteome</keyword>
<name>A0AA35S356_GEOBA</name>
<sequence length="393" mass="43828">HKGCYVRRWWFVSFPQENHSAGRLQRHRINDDSVPELSQIANYKLPEVLMKFSTSAYFLLCGLLLIWQGTKAAEVRCFPEVHCEGELIQTVFTPRECCIENAIGMSYDYSGQIEKCHTCEVLGWKQAHVYAIEDSVISIPFGANRGAAESRYIFNVEYISNEANATMLDQTVLTSIIYSAIDMEVKVRLPTYSSSDRYTTKNSTLRIAKQLPASFSEAQFIYPEEVTLHVIVPAVSFERSSYSIEYSENMAVTVCLSYDNTGGGHAQFSVNVSVTGQGGGFSKTHRFGFTAHSGSSCDSVSLPLSAIHDPFTDTVFSVAIVHQDQPPFDLGPNSSVSLTVKALIATVPEVQFEESQKNYTLPVTSIETCLVRTSPMRWTVHCHLLSMSLYPEV</sequence>
<keyword evidence="1" id="KW-0472">Membrane</keyword>
<dbReference type="Proteomes" id="UP001174909">
    <property type="component" value="Unassembled WGS sequence"/>
</dbReference>
<dbReference type="EMBL" id="CASHTH010001952">
    <property type="protein sequence ID" value="CAI8022409.1"/>
    <property type="molecule type" value="Genomic_DNA"/>
</dbReference>
<dbReference type="AlphaFoldDB" id="A0AA35S356"/>
<keyword evidence="1" id="KW-1133">Transmembrane helix</keyword>
<feature type="transmembrane region" description="Helical" evidence="1">
    <location>
        <begin position="48"/>
        <end position="67"/>
    </location>
</feature>
<reference evidence="2" key="1">
    <citation type="submission" date="2023-03" db="EMBL/GenBank/DDBJ databases">
        <authorList>
            <person name="Steffen K."/>
            <person name="Cardenas P."/>
        </authorList>
    </citation>
    <scope>NUCLEOTIDE SEQUENCE</scope>
</reference>
<accession>A0AA35S356</accession>
<feature type="non-terminal residue" evidence="2">
    <location>
        <position position="393"/>
    </location>
</feature>
<organism evidence="2 3">
    <name type="scientific">Geodia barretti</name>
    <name type="common">Barrett's horny sponge</name>
    <dbReference type="NCBI Taxonomy" id="519541"/>
    <lineage>
        <taxon>Eukaryota</taxon>
        <taxon>Metazoa</taxon>
        <taxon>Porifera</taxon>
        <taxon>Demospongiae</taxon>
        <taxon>Heteroscleromorpha</taxon>
        <taxon>Tetractinellida</taxon>
        <taxon>Astrophorina</taxon>
        <taxon>Geodiidae</taxon>
        <taxon>Geodia</taxon>
    </lineage>
</organism>
<comment type="caution">
    <text evidence="2">The sequence shown here is derived from an EMBL/GenBank/DDBJ whole genome shotgun (WGS) entry which is preliminary data.</text>
</comment>
<proteinExistence type="predicted"/>
<keyword evidence="1" id="KW-0812">Transmembrane</keyword>
<protein>
    <submittedName>
        <fullName evidence="2">Uncharacterized protein</fullName>
    </submittedName>
</protein>